<dbReference type="Proteomes" id="UP000245695">
    <property type="component" value="Chromosome 1"/>
</dbReference>
<dbReference type="EMBL" id="LN650648">
    <property type="protein sequence ID" value="CEI73270.1"/>
    <property type="molecule type" value="Genomic_DNA"/>
</dbReference>
<keyword evidence="1" id="KW-0812">Transmembrane</keyword>
<feature type="transmembrane region" description="Helical" evidence="1">
    <location>
        <begin position="7"/>
        <end position="26"/>
    </location>
</feature>
<name>A0A2P2BSF4_9FIRM</name>
<dbReference type="RefSeq" id="WP_166505627.1">
    <property type="nucleotide sequence ID" value="NZ_LN650648.1"/>
</dbReference>
<reference evidence="2 3" key="1">
    <citation type="submission" date="2014-09" db="EMBL/GenBank/DDBJ databases">
        <authorList>
            <person name="Hornung B.V."/>
        </authorList>
    </citation>
    <scope>NUCLEOTIDE SEQUENCE [LARGE SCALE GENOMIC DNA]</scope>
    <source>
        <strain evidence="2 3">FRIFI</strain>
    </source>
</reference>
<evidence type="ECO:0000313" key="2">
    <source>
        <dbReference type="EMBL" id="CEI73270.1"/>
    </source>
</evidence>
<gene>
    <name evidence="2" type="ORF">FRIFI_1737</name>
</gene>
<evidence type="ECO:0000256" key="1">
    <source>
        <dbReference type="SAM" id="Phobius"/>
    </source>
</evidence>
<dbReference type="InterPro" id="IPR018763">
    <property type="entry name" value="DUF2334"/>
</dbReference>
<sequence length="538" mass="63862">MMFKKKFIIEITIIISIILASSSGIYSENNSNKKSLIVYETKTKFKSNVNTVNHLNELLYVFNNKVDNININDYKKGCLNNYDYVFVININNNIENKIFLEDINNYNKRIYWIGDKIANLLEYNNKYSIKYIYKNNNITRLNYKGDDIVLENESDYNIIQASSKSNIIATMSDGYNTYPYILQDKNLYYISDWNMYESYIFEDTLNDFFERTSFEESKIFVKIEDVNPLSDTKKLEDLANYLYEENIPFIISLTPTYRDKSIKELITLDENFINTIKYMQDKGGSVILNGYYHNRKEKSDEDEYEFFNKEILNSKSEDINIYIKNRLLSGLRLCIENDIYPLGFEAQKYAMIQDGYKEIKKYISTYMGRYQNNSEIFNMSTFPYIIKDSKNFNTLIPENLGYIAKDDKLAVDKIKYNYYKLSMVRGHTGGFFFHTDVDTNYLKECIEYLKSKNVSFLDLKKENNYINIDDIKIESNNKNIITSYDKYKSIRKHNDLVFNKSINKLNDIVVKFVVVVLLIFILIFIVFKIINRRKFTRR</sequence>
<dbReference type="Pfam" id="PF10096">
    <property type="entry name" value="DUF2334"/>
    <property type="match status" value="1"/>
</dbReference>
<feature type="transmembrane region" description="Helical" evidence="1">
    <location>
        <begin position="508"/>
        <end position="530"/>
    </location>
</feature>
<keyword evidence="1" id="KW-1133">Transmembrane helix</keyword>
<keyword evidence="3" id="KW-1185">Reference proteome</keyword>
<proteinExistence type="predicted"/>
<protein>
    <submittedName>
        <fullName evidence="2">STE like transcription factor domain protein</fullName>
    </submittedName>
</protein>
<organism evidence="2 3">
    <name type="scientific">Romboutsia hominis</name>
    <dbReference type="NCBI Taxonomy" id="1507512"/>
    <lineage>
        <taxon>Bacteria</taxon>
        <taxon>Bacillati</taxon>
        <taxon>Bacillota</taxon>
        <taxon>Clostridia</taxon>
        <taxon>Peptostreptococcales</taxon>
        <taxon>Peptostreptococcaceae</taxon>
        <taxon>Romboutsia</taxon>
    </lineage>
</organism>
<dbReference type="KEGG" id="rhom:FRIFI_1737"/>
<accession>A0A2P2BSF4</accession>
<dbReference type="AlphaFoldDB" id="A0A2P2BSF4"/>
<keyword evidence="1" id="KW-0472">Membrane</keyword>
<evidence type="ECO:0000313" key="3">
    <source>
        <dbReference type="Proteomes" id="UP000245695"/>
    </source>
</evidence>